<reference evidence="3 4" key="3">
    <citation type="journal article" date="2011" name="Mol. Syst. Biol.">
        <title>Integrative genome-scale metabolic analysis of Vibrio vulnificus for drug targeting and discovery.</title>
        <authorList>
            <person name="Kim H.U."/>
            <person name="Kim S.Y."/>
            <person name="Jeong H."/>
            <person name="Kim T.Y."/>
            <person name="Kim J.J."/>
            <person name="Choy H.E."/>
            <person name="Yi K.Y."/>
            <person name="Rhee J.H."/>
            <person name="Lee S.Y."/>
        </authorList>
    </citation>
    <scope>NUCLEOTIDE SEQUENCE [LARGE SCALE GENOMIC DNA]</scope>
    <source>
        <strain evidence="3 4">CMCP6</strain>
    </source>
</reference>
<accession>A0A3Q0KZ83</accession>
<dbReference type="KEGG" id="vvu:VV2_0906"/>
<evidence type="ECO:0000313" key="3">
    <source>
        <dbReference type="EMBL" id="AAO07823.1"/>
    </source>
</evidence>
<dbReference type="Pfam" id="PF00892">
    <property type="entry name" value="EamA"/>
    <property type="match status" value="2"/>
</dbReference>
<dbReference type="SUPFAM" id="SSF103481">
    <property type="entry name" value="Multidrug resistance efflux transporter EmrE"/>
    <property type="match status" value="2"/>
</dbReference>
<feature type="transmembrane region" description="Helical" evidence="1">
    <location>
        <begin position="133"/>
        <end position="151"/>
    </location>
</feature>
<name>A0A3Q0KZ83_VIBVU</name>
<dbReference type="EMBL" id="AE016796">
    <property type="protein sequence ID" value="AAO07823.1"/>
    <property type="molecule type" value="Genomic_DNA"/>
</dbReference>
<feature type="transmembrane region" description="Helical" evidence="1">
    <location>
        <begin position="157"/>
        <end position="177"/>
    </location>
</feature>
<proteinExistence type="predicted"/>
<feature type="transmembrane region" description="Helical" evidence="1">
    <location>
        <begin position="89"/>
        <end position="106"/>
    </location>
</feature>
<feature type="domain" description="EamA" evidence="2">
    <location>
        <begin position="158"/>
        <end position="282"/>
    </location>
</feature>
<feature type="transmembrane region" description="Helical" evidence="1">
    <location>
        <begin position="112"/>
        <end position="128"/>
    </location>
</feature>
<dbReference type="GO" id="GO:0016020">
    <property type="term" value="C:membrane"/>
    <property type="evidence" value="ECO:0007669"/>
    <property type="project" value="InterPro"/>
</dbReference>
<sequence length="304" mass="33877">MLAVDEPLALHIMNNPTVSRAIFLLVTANLLASLSDVSLKILNGEVPTFQYVFIRQSISLVLLLPFWLRLEKSQWEKGCDWITFWRAQLILLGSACAMIAITHLPLATANAMFYVGPLLVLPLAFVFLGERPAAGKIVATLLGFVGVLIVLRPEQFHWAAIVALGSALSMGVGNILIRKVPADQSLISTLFWTTLMTLPFAFALAYWQWSAIRFEHILWIVAINLFVLAYHALVVKAFQQAPASQIALAEYSGLAFVTFFGVIWFDEVPDSYTVLGILLIIVPMMPIRWKHWLKGKRRTAVSKG</sequence>
<dbReference type="InterPro" id="IPR000620">
    <property type="entry name" value="EamA_dom"/>
</dbReference>
<feature type="transmembrane region" description="Helical" evidence="1">
    <location>
        <begin position="216"/>
        <end position="234"/>
    </location>
</feature>
<evidence type="ECO:0000313" key="4">
    <source>
        <dbReference type="Proteomes" id="UP000002275"/>
    </source>
</evidence>
<feature type="transmembrane region" description="Helical" evidence="1">
    <location>
        <begin position="271"/>
        <end position="289"/>
    </location>
</feature>
<keyword evidence="1" id="KW-1133">Transmembrane helix</keyword>
<feature type="domain" description="EamA" evidence="2">
    <location>
        <begin position="20"/>
        <end position="151"/>
    </location>
</feature>
<dbReference type="AlphaFoldDB" id="A0A3Q0KZ83"/>
<dbReference type="InterPro" id="IPR037185">
    <property type="entry name" value="EmrE-like"/>
</dbReference>
<dbReference type="PANTHER" id="PTHR22911:SF103">
    <property type="entry name" value="BLR2811 PROTEIN"/>
    <property type="match status" value="1"/>
</dbReference>
<dbReference type="PANTHER" id="PTHR22911">
    <property type="entry name" value="ACYL-MALONYL CONDENSING ENZYME-RELATED"/>
    <property type="match status" value="1"/>
</dbReference>
<dbReference type="Proteomes" id="UP000002275">
    <property type="component" value="Chromosome II"/>
</dbReference>
<evidence type="ECO:0000259" key="2">
    <source>
        <dbReference type="Pfam" id="PF00892"/>
    </source>
</evidence>
<feature type="transmembrane region" description="Helical" evidence="1">
    <location>
        <begin position="246"/>
        <end position="265"/>
    </location>
</feature>
<dbReference type="Gene3D" id="1.10.3730.20">
    <property type="match status" value="1"/>
</dbReference>
<gene>
    <name evidence="3" type="ordered locus">VV2_0906</name>
</gene>
<feature type="transmembrane region" description="Helical" evidence="1">
    <location>
        <begin position="189"/>
        <end position="210"/>
    </location>
</feature>
<keyword evidence="1" id="KW-0472">Membrane</keyword>
<reference evidence="4" key="1">
    <citation type="submission" date="2002-12" db="EMBL/GenBank/DDBJ databases">
        <title>Complete genome sequence of Vibrio vulnificus CMCP6.</title>
        <authorList>
            <person name="Rhee J.H."/>
            <person name="Kim S.Y."/>
            <person name="Chung S.S."/>
            <person name="Kim J.J."/>
            <person name="Moon Y.H."/>
            <person name="Jeong H."/>
            <person name="Choy H.E."/>
        </authorList>
    </citation>
    <scope>NUCLEOTIDE SEQUENCE [LARGE SCALE GENOMIC DNA]</scope>
    <source>
        <strain evidence="4">CMCP6</strain>
    </source>
</reference>
<organism evidence="3 4">
    <name type="scientific">Vibrio vulnificus (strain CMCP6)</name>
    <dbReference type="NCBI Taxonomy" id="216895"/>
    <lineage>
        <taxon>Bacteria</taxon>
        <taxon>Pseudomonadati</taxon>
        <taxon>Pseudomonadota</taxon>
        <taxon>Gammaproteobacteria</taxon>
        <taxon>Vibrionales</taxon>
        <taxon>Vibrionaceae</taxon>
        <taxon>Vibrio</taxon>
    </lineage>
</organism>
<evidence type="ECO:0000256" key="1">
    <source>
        <dbReference type="SAM" id="Phobius"/>
    </source>
</evidence>
<reference evidence="3 4" key="2">
    <citation type="journal article" date="2003" name="Infect. Immun.">
        <title>Characterization and pathogenic significance of Vibrio vulnificus antigens preferentially expressed in septicemic patients.</title>
        <authorList>
            <person name="Kim Y.R."/>
            <person name="Lee S.E."/>
            <person name="Kim C.M."/>
            <person name="Kim S.Y."/>
            <person name="Shin E.K."/>
            <person name="Shin D.H."/>
            <person name="Chung S.S."/>
            <person name="Choy H.E."/>
            <person name="Progulske-Fox A."/>
            <person name="Hillman J.D."/>
            <person name="Handfield M."/>
            <person name="Rhee J.H."/>
        </authorList>
    </citation>
    <scope>NUCLEOTIDE SEQUENCE [LARGE SCALE GENOMIC DNA]</scope>
    <source>
        <strain evidence="3 4">CMCP6</strain>
    </source>
</reference>
<feature type="transmembrane region" description="Helical" evidence="1">
    <location>
        <begin position="21"/>
        <end position="42"/>
    </location>
</feature>
<feature type="transmembrane region" description="Helical" evidence="1">
    <location>
        <begin position="48"/>
        <end position="68"/>
    </location>
</feature>
<protein>
    <submittedName>
        <fullName evidence="3">Permease of the drug/metabolite transporter (DMT) superfamily</fullName>
    </submittedName>
</protein>
<keyword evidence="1" id="KW-0812">Transmembrane</keyword>